<keyword evidence="2" id="KW-1185">Reference proteome</keyword>
<evidence type="ECO:0000313" key="1">
    <source>
        <dbReference type="EMBL" id="GAK96646.1"/>
    </source>
</evidence>
<evidence type="ECO:0000313" key="2">
    <source>
        <dbReference type="Proteomes" id="UP000029221"/>
    </source>
</evidence>
<dbReference type="Proteomes" id="UP000029221">
    <property type="component" value="Unassembled WGS sequence"/>
</dbReference>
<dbReference type="eggNOG" id="COG0683">
    <property type="taxonomic scope" value="Bacteria"/>
</dbReference>
<organism evidence="1 2">
    <name type="scientific">Nonlabens tegetincola</name>
    <dbReference type="NCBI Taxonomy" id="323273"/>
    <lineage>
        <taxon>Bacteria</taxon>
        <taxon>Pseudomonadati</taxon>
        <taxon>Bacteroidota</taxon>
        <taxon>Flavobacteriia</taxon>
        <taxon>Flavobacteriales</taxon>
        <taxon>Flavobacteriaceae</taxon>
        <taxon>Nonlabens</taxon>
    </lineage>
</organism>
<protein>
    <submittedName>
        <fullName evidence="1">Uncharacterized protein</fullName>
    </submittedName>
</protein>
<sequence length="70" mass="8099">MDVILRQASASDLFESAMRHGATTMVENKFDYRKKFLAGYYNEAVFLLQYQKDLSIKVIDVDSSEETKKN</sequence>
<dbReference type="AlphaFoldDB" id="A0A090QM84"/>
<accession>A0A090QM84</accession>
<reference evidence="1" key="1">
    <citation type="journal article" date="2014" name="Genome Announc.">
        <title>Draft Genome Sequences of Marine Flavobacterium Nonlabens Strains NR17, NR24, NR27, NR32, NR33, and Ara13.</title>
        <authorList>
            <person name="Nakanishi M."/>
            <person name="Meirelles P."/>
            <person name="Suzuki R."/>
            <person name="Takatani N."/>
            <person name="Mino S."/>
            <person name="Suda W."/>
            <person name="Oshima K."/>
            <person name="Hattori M."/>
            <person name="Ohkuma M."/>
            <person name="Hosokawa M."/>
            <person name="Miyashita K."/>
            <person name="Thompson F.L."/>
            <person name="Niwa A."/>
            <person name="Sawabe T."/>
            <person name="Sawabe T."/>
        </authorList>
    </citation>
    <scope>NUCLEOTIDE SEQUENCE [LARGE SCALE GENOMIC DNA]</scope>
    <source>
        <strain evidence="1">JCM 19294</strain>
    </source>
</reference>
<dbReference type="EMBL" id="BBML01000003">
    <property type="protein sequence ID" value="GAK96646.1"/>
    <property type="molecule type" value="Genomic_DNA"/>
</dbReference>
<comment type="caution">
    <text evidence="1">The sequence shown here is derived from an EMBL/GenBank/DDBJ whole genome shotgun (WGS) entry which is preliminary data.</text>
</comment>
<gene>
    <name evidence="1" type="ORF">JCM19294_955</name>
</gene>
<name>A0A090QM84_9FLAO</name>
<proteinExistence type="predicted"/>
<dbReference type="RefSeq" id="WP_042278071.1">
    <property type="nucleotide sequence ID" value="NZ_BBML01000003.1"/>
</dbReference>